<feature type="transmembrane region" description="Helical" evidence="2">
    <location>
        <begin position="6"/>
        <end position="31"/>
    </location>
</feature>
<organism evidence="3 4">
    <name type="scientific">Variovorax ureilyticus</name>
    <dbReference type="NCBI Taxonomy" id="1836198"/>
    <lineage>
        <taxon>Bacteria</taxon>
        <taxon>Pseudomonadati</taxon>
        <taxon>Pseudomonadota</taxon>
        <taxon>Betaproteobacteria</taxon>
        <taxon>Burkholderiales</taxon>
        <taxon>Comamonadaceae</taxon>
        <taxon>Variovorax</taxon>
    </lineage>
</organism>
<dbReference type="RefSeq" id="WP_340356023.1">
    <property type="nucleotide sequence ID" value="NZ_JBBKZU010000002.1"/>
</dbReference>
<comment type="caution">
    <text evidence="3">The sequence shown here is derived from an EMBL/GenBank/DDBJ whole genome shotgun (WGS) entry which is preliminary data.</text>
</comment>
<gene>
    <name evidence="3" type="ORF">WKW77_06505</name>
</gene>
<keyword evidence="2" id="KW-1133">Transmembrane helix</keyword>
<proteinExistence type="predicted"/>
<keyword evidence="4" id="KW-1185">Reference proteome</keyword>
<feature type="region of interest" description="Disordered" evidence="1">
    <location>
        <begin position="114"/>
        <end position="195"/>
    </location>
</feature>
<sequence length="195" mass="21315">MTPPLIYLVAGILLGCIGRGLFGAVCARILMQRLRRELIGRLQEHEESLRKALTVREGVPSSAPDLDEARMTKRLQQAMAIEIESLAQRQSERDARHANDLRALVEALEARRGKAMTHAATTRQAAAKEPSPASARPPALTHAPLPRSGPAAAPDEPERELSDEEIDALPPELPAPGKPRKRIQHAPTRPPLRSI</sequence>
<protein>
    <submittedName>
        <fullName evidence="3">Uncharacterized protein</fullName>
    </submittedName>
</protein>
<evidence type="ECO:0000256" key="2">
    <source>
        <dbReference type="SAM" id="Phobius"/>
    </source>
</evidence>
<evidence type="ECO:0000256" key="1">
    <source>
        <dbReference type="SAM" id="MobiDB-lite"/>
    </source>
</evidence>
<evidence type="ECO:0000313" key="3">
    <source>
        <dbReference type="EMBL" id="MEJ8810711.1"/>
    </source>
</evidence>
<dbReference type="Proteomes" id="UP001365846">
    <property type="component" value="Unassembled WGS sequence"/>
</dbReference>
<evidence type="ECO:0000313" key="4">
    <source>
        <dbReference type="Proteomes" id="UP001365846"/>
    </source>
</evidence>
<name>A0ABU8VAQ3_9BURK</name>
<dbReference type="EMBL" id="JBBKZU010000002">
    <property type="protein sequence ID" value="MEJ8810711.1"/>
    <property type="molecule type" value="Genomic_DNA"/>
</dbReference>
<reference evidence="3 4" key="1">
    <citation type="submission" date="2024-03" db="EMBL/GenBank/DDBJ databases">
        <title>Novel species of the genus Variovorax.</title>
        <authorList>
            <person name="Liu Q."/>
            <person name="Xin Y.-H."/>
        </authorList>
    </citation>
    <scope>NUCLEOTIDE SEQUENCE [LARGE SCALE GENOMIC DNA]</scope>
    <source>
        <strain evidence="3 4">KACC 18899</strain>
    </source>
</reference>
<accession>A0ABU8VAQ3</accession>
<keyword evidence="2" id="KW-0472">Membrane</keyword>
<keyword evidence="2" id="KW-0812">Transmembrane</keyword>
<feature type="compositionally biased region" description="Acidic residues" evidence="1">
    <location>
        <begin position="155"/>
        <end position="167"/>
    </location>
</feature>